<keyword evidence="1" id="KW-1133">Transmembrane helix</keyword>
<dbReference type="InterPro" id="IPR000160">
    <property type="entry name" value="GGDEF_dom"/>
</dbReference>
<keyword evidence="4" id="KW-1185">Reference proteome</keyword>
<dbReference type="GO" id="GO:0016787">
    <property type="term" value="F:hydrolase activity"/>
    <property type="evidence" value="ECO:0007669"/>
    <property type="project" value="UniProtKB-KW"/>
</dbReference>
<evidence type="ECO:0000256" key="1">
    <source>
        <dbReference type="SAM" id="Phobius"/>
    </source>
</evidence>
<gene>
    <name evidence="3" type="ORF">BAMA_01055</name>
</gene>
<keyword evidence="3" id="KW-0378">Hydrolase</keyword>
<evidence type="ECO:0000259" key="2">
    <source>
        <dbReference type="PROSITE" id="PS50887"/>
    </source>
</evidence>
<dbReference type="eggNOG" id="COG3706">
    <property type="taxonomic scope" value="Bacteria"/>
</dbReference>
<proteinExistence type="predicted"/>
<evidence type="ECO:0000313" key="4">
    <source>
        <dbReference type="Proteomes" id="UP000027822"/>
    </source>
</evidence>
<feature type="domain" description="GGDEF" evidence="2">
    <location>
        <begin position="154"/>
        <end position="251"/>
    </location>
</feature>
<dbReference type="EMBL" id="JOTN01000001">
    <property type="protein sequence ID" value="KEK21386.1"/>
    <property type="molecule type" value="Genomic_DNA"/>
</dbReference>
<dbReference type="AlphaFoldDB" id="A0A073K488"/>
<sequence>MKKTYNKALSLWILQILFYFSTVHMTAYKYALTFTIAYVLVNILFLFLQDKHAFVLFVIGMIISVFYLFYEAWIYLWSSPDQLYYMIVHFLMSSNFFLIYISTYMLKQLVRENMELSKRVDVLEQYIGESKILTKQEFQRRQALLEKAMRRREETGMILYFDFTSFSNYTKKSVMDRVASLLLDTVRQDFDLVGKYDNNKLVVFLQNTNEEGASIVMNRLKPKLKQWLTEDATTQITIEKEQIGTKESSAL</sequence>
<name>A0A073K488_9BACI</name>
<comment type="caution">
    <text evidence="3">The sequence shown here is derived from an EMBL/GenBank/DDBJ whole genome shotgun (WGS) entry which is preliminary data.</text>
</comment>
<feature type="transmembrane region" description="Helical" evidence="1">
    <location>
        <begin position="83"/>
        <end position="106"/>
    </location>
</feature>
<dbReference type="InterPro" id="IPR043128">
    <property type="entry name" value="Rev_trsase/Diguanyl_cyclase"/>
</dbReference>
<evidence type="ECO:0000313" key="3">
    <source>
        <dbReference type="EMBL" id="KEK21386.1"/>
    </source>
</evidence>
<reference evidence="3 4" key="1">
    <citation type="submission" date="2014-06" db="EMBL/GenBank/DDBJ databases">
        <title>Draft genome sequence of Bacillus manliponensis JCM 15802 (MCCC 1A00708).</title>
        <authorList>
            <person name="Lai Q."/>
            <person name="Liu Y."/>
            <person name="Shao Z."/>
        </authorList>
    </citation>
    <scope>NUCLEOTIDE SEQUENCE [LARGE SCALE GENOMIC DNA]</scope>
    <source>
        <strain evidence="3 4">JCM 15802</strain>
    </source>
</reference>
<dbReference type="InterPro" id="IPR029787">
    <property type="entry name" value="Nucleotide_cyclase"/>
</dbReference>
<dbReference type="SUPFAM" id="SSF55073">
    <property type="entry name" value="Nucleotide cyclase"/>
    <property type="match status" value="1"/>
</dbReference>
<keyword evidence="1" id="KW-0472">Membrane</keyword>
<protein>
    <submittedName>
        <fullName evidence="3">dGTP triphosphohydrolase</fullName>
    </submittedName>
</protein>
<dbReference type="Gene3D" id="3.30.70.270">
    <property type="match status" value="1"/>
</dbReference>
<dbReference type="Pfam" id="PF00990">
    <property type="entry name" value="GGDEF"/>
    <property type="match status" value="1"/>
</dbReference>
<feature type="transmembrane region" description="Helical" evidence="1">
    <location>
        <begin position="30"/>
        <end position="48"/>
    </location>
</feature>
<dbReference type="PROSITE" id="PS50887">
    <property type="entry name" value="GGDEF"/>
    <property type="match status" value="1"/>
</dbReference>
<organism evidence="3 4">
    <name type="scientific">Bacillus manliponensis</name>
    <dbReference type="NCBI Taxonomy" id="574376"/>
    <lineage>
        <taxon>Bacteria</taxon>
        <taxon>Bacillati</taxon>
        <taxon>Bacillota</taxon>
        <taxon>Bacilli</taxon>
        <taxon>Bacillales</taxon>
        <taxon>Bacillaceae</taxon>
        <taxon>Bacillus</taxon>
        <taxon>Bacillus cereus group</taxon>
    </lineage>
</organism>
<accession>A0A073K488</accession>
<feature type="transmembrane region" description="Helical" evidence="1">
    <location>
        <begin position="7"/>
        <end position="24"/>
    </location>
</feature>
<dbReference type="STRING" id="574376.BAMA_01055"/>
<dbReference type="RefSeq" id="WP_034635227.1">
    <property type="nucleotide sequence ID" value="NZ_CBCSJC010000002.1"/>
</dbReference>
<dbReference type="Proteomes" id="UP000027822">
    <property type="component" value="Unassembled WGS sequence"/>
</dbReference>
<feature type="transmembrane region" description="Helical" evidence="1">
    <location>
        <begin position="55"/>
        <end position="77"/>
    </location>
</feature>
<keyword evidence="1" id="KW-0812">Transmembrane</keyword>
<dbReference type="OrthoDB" id="1952191at2"/>